<dbReference type="EMBL" id="DVGK01000036">
    <property type="protein sequence ID" value="HIR12812.1"/>
    <property type="molecule type" value="Genomic_DNA"/>
</dbReference>
<comment type="caution">
    <text evidence="1">The sequence shown here is derived from an EMBL/GenBank/DDBJ whole genome shotgun (WGS) entry which is preliminary data.</text>
</comment>
<sequence>MADAKVVILAVTITPNPVNTNGQITITADIQPIRDVIGDDSGRIIDNDGAYIEAPEE</sequence>
<dbReference type="AlphaFoldDB" id="A0A9D1AAR9"/>
<accession>A0A9D1AAR9</accession>
<gene>
    <name evidence="1" type="ORF">IAB31_02675</name>
</gene>
<dbReference type="Proteomes" id="UP000886757">
    <property type="component" value="Unassembled WGS sequence"/>
</dbReference>
<reference evidence="1" key="1">
    <citation type="submission" date="2020-10" db="EMBL/GenBank/DDBJ databases">
        <authorList>
            <person name="Gilroy R."/>
        </authorList>
    </citation>
    <scope>NUCLEOTIDE SEQUENCE</scope>
    <source>
        <strain evidence="1">ChiSjej4B22-8148</strain>
    </source>
</reference>
<organism evidence="1 2">
    <name type="scientific">Candidatus Choladousia intestinavium</name>
    <dbReference type="NCBI Taxonomy" id="2840727"/>
    <lineage>
        <taxon>Bacteria</taxon>
        <taxon>Bacillati</taxon>
        <taxon>Bacillota</taxon>
        <taxon>Clostridia</taxon>
        <taxon>Lachnospirales</taxon>
        <taxon>Lachnospiraceae</taxon>
        <taxon>Lachnospiraceae incertae sedis</taxon>
        <taxon>Candidatus Choladousia</taxon>
    </lineage>
</organism>
<protein>
    <submittedName>
        <fullName evidence="1">Uncharacterized protein</fullName>
    </submittedName>
</protein>
<evidence type="ECO:0000313" key="1">
    <source>
        <dbReference type="EMBL" id="HIR12812.1"/>
    </source>
</evidence>
<name>A0A9D1AAR9_9FIRM</name>
<proteinExistence type="predicted"/>
<evidence type="ECO:0000313" key="2">
    <source>
        <dbReference type="Proteomes" id="UP000886757"/>
    </source>
</evidence>
<reference evidence="1" key="2">
    <citation type="journal article" date="2021" name="PeerJ">
        <title>Extensive microbial diversity within the chicken gut microbiome revealed by metagenomics and culture.</title>
        <authorList>
            <person name="Gilroy R."/>
            <person name="Ravi A."/>
            <person name="Getino M."/>
            <person name="Pursley I."/>
            <person name="Horton D.L."/>
            <person name="Alikhan N.F."/>
            <person name="Baker D."/>
            <person name="Gharbi K."/>
            <person name="Hall N."/>
            <person name="Watson M."/>
            <person name="Adriaenssens E.M."/>
            <person name="Foster-Nyarko E."/>
            <person name="Jarju S."/>
            <person name="Secka A."/>
            <person name="Antonio M."/>
            <person name="Oren A."/>
            <person name="Chaudhuri R.R."/>
            <person name="La Ragione R."/>
            <person name="Hildebrand F."/>
            <person name="Pallen M.J."/>
        </authorList>
    </citation>
    <scope>NUCLEOTIDE SEQUENCE</scope>
    <source>
        <strain evidence="1">ChiSjej4B22-8148</strain>
    </source>
</reference>